<feature type="compositionally biased region" description="Polar residues" evidence="2">
    <location>
        <begin position="440"/>
        <end position="451"/>
    </location>
</feature>
<dbReference type="PANTHER" id="PTHR34047:SF8">
    <property type="entry name" value="PROTEIN YKFC"/>
    <property type="match status" value="1"/>
</dbReference>
<keyword evidence="4" id="KW-0808">Transferase</keyword>
<accession>A0A1M5WCE7</accession>
<dbReference type="AlphaFoldDB" id="A0A1M5WCE7"/>
<dbReference type="CDD" id="cd01651">
    <property type="entry name" value="RT_G2_intron"/>
    <property type="match status" value="1"/>
</dbReference>
<keyword evidence="4" id="KW-0548">Nucleotidyltransferase</keyword>
<feature type="region of interest" description="Disordered" evidence="2">
    <location>
        <begin position="420"/>
        <end position="451"/>
    </location>
</feature>
<dbReference type="InterPro" id="IPR000477">
    <property type="entry name" value="RT_dom"/>
</dbReference>
<dbReference type="InterPro" id="IPR030931">
    <property type="entry name" value="Group_II_RT_mat"/>
</dbReference>
<dbReference type="NCBIfam" id="TIGR04416">
    <property type="entry name" value="group_II_RT_mat"/>
    <property type="match status" value="1"/>
</dbReference>
<protein>
    <submittedName>
        <fullName evidence="4">Group II intron reverse transcriptase/maturase</fullName>
    </submittedName>
</protein>
<name>A0A1M5WCE7_9BRAD</name>
<organism evidence="4 5">
    <name type="scientific">Bradyrhizobium erythrophlei</name>
    <dbReference type="NCBI Taxonomy" id="1437360"/>
    <lineage>
        <taxon>Bacteria</taxon>
        <taxon>Pseudomonadati</taxon>
        <taxon>Pseudomonadota</taxon>
        <taxon>Alphaproteobacteria</taxon>
        <taxon>Hyphomicrobiales</taxon>
        <taxon>Nitrobacteraceae</taxon>
        <taxon>Bradyrhizobium</taxon>
    </lineage>
</organism>
<evidence type="ECO:0000313" key="5">
    <source>
        <dbReference type="Proteomes" id="UP000189796"/>
    </source>
</evidence>
<dbReference type="Proteomes" id="UP000189796">
    <property type="component" value="Chromosome I"/>
</dbReference>
<feature type="domain" description="Reverse transcriptase" evidence="3">
    <location>
        <begin position="66"/>
        <end position="317"/>
    </location>
</feature>
<evidence type="ECO:0000256" key="2">
    <source>
        <dbReference type="SAM" id="MobiDB-lite"/>
    </source>
</evidence>
<dbReference type="Pfam" id="PF00078">
    <property type="entry name" value="RVT_1"/>
    <property type="match status" value="1"/>
</dbReference>
<evidence type="ECO:0000313" key="4">
    <source>
        <dbReference type="EMBL" id="SHH85162.1"/>
    </source>
</evidence>
<dbReference type="EMBL" id="LT670817">
    <property type="protein sequence ID" value="SHH85162.1"/>
    <property type="molecule type" value="Genomic_DNA"/>
</dbReference>
<comment type="similarity">
    <text evidence="1">Belongs to the bacterial reverse transcriptase family.</text>
</comment>
<evidence type="ECO:0000259" key="3">
    <source>
        <dbReference type="PROSITE" id="PS50878"/>
    </source>
</evidence>
<dbReference type="InterPro" id="IPR051083">
    <property type="entry name" value="GrpII_Intron_Splice-Mob/Def"/>
</dbReference>
<reference evidence="4 5" key="1">
    <citation type="submission" date="2016-11" db="EMBL/GenBank/DDBJ databases">
        <authorList>
            <person name="Jaros S."/>
            <person name="Januszkiewicz K."/>
            <person name="Wedrychowicz H."/>
        </authorList>
    </citation>
    <scope>NUCLEOTIDE SEQUENCE [LARGE SCALE GENOMIC DNA]</scope>
    <source>
        <strain evidence="4 5">GAS138</strain>
    </source>
</reference>
<dbReference type="SUPFAM" id="SSF56672">
    <property type="entry name" value="DNA/RNA polymerases"/>
    <property type="match status" value="1"/>
</dbReference>
<evidence type="ECO:0000256" key="1">
    <source>
        <dbReference type="ARBA" id="ARBA00034120"/>
    </source>
</evidence>
<dbReference type="PROSITE" id="PS50878">
    <property type="entry name" value="RT_POL"/>
    <property type="match status" value="1"/>
</dbReference>
<keyword evidence="4" id="KW-0695">RNA-directed DNA polymerase</keyword>
<gene>
    <name evidence="4" type="ORF">SAMN05443248_6491</name>
</gene>
<dbReference type="PANTHER" id="PTHR34047">
    <property type="entry name" value="NUCLEAR INTRON MATURASE 1, MITOCHONDRIAL-RELATED"/>
    <property type="match status" value="1"/>
</dbReference>
<dbReference type="GO" id="GO:0003964">
    <property type="term" value="F:RNA-directed DNA polymerase activity"/>
    <property type="evidence" value="ECO:0007669"/>
    <property type="project" value="UniProtKB-KW"/>
</dbReference>
<proteinExistence type="inferred from homology"/>
<dbReference type="RefSeq" id="WP_245332335.1">
    <property type="nucleotide sequence ID" value="NZ_LT670817.1"/>
</dbReference>
<dbReference type="InterPro" id="IPR043502">
    <property type="entry name" value="DNA/RNA_pol_sf"/>
</dbReference>
<sequence length="451" mass="51365">METKLEQIAVKARREPNLRFTSLAHHITRDRVLENLSEIPKRSAAGVDGQTVEAAKESFEGWIEPVLQSIHRQGYRAPNIRRVYIPKPGKTEKRPLGVPTVADRALQRTTAEVLSAIYEQDFLPCSFGGRPELSAHPALATLNEVIAGGMIGWVLEADLKNFFGSLNHDWVLRFVEYRVGDPRLISLIRRWLKAGVLEDGAVRPSEQGTPQGGSISVLLSNMYLHYVLDLWFERVVKGRLRGEARLVRYIDDFVICFQYRSDALRVQDALRLRLGKFGLALEPTKTKLVEFGRFAQKHAGKRGRNRPETIYFLGLTLYCSRNQKGNFKVGMRTEKSRLKRSLLSLQELMRRIRHYKISDQAGEINIVLRGHYAYYGVAGNLRSLVKVCRVVERYWRKMLCSRSWASRRLTWGRLQPNQRADTVADTKTAPPMREAAGASSAVNQLPKSVVR</sequence>